<name>A0ABU1DKW5_9HYPH</name>
<dbReference type="SUPFAM" id="SSF46626">
    <property type="entry name" value="Cytochrome c"/>
    <property type="match status" value="1"/>
</dbReference>
<comment type="similarity">
    <text evidence="2">Belongs to the cytochrome c family.</text>
</comment>
<evidence type="ECO:0000256" key="4">
    <source>
        <dbReference type="ARBA" id="ARBA00022448"/>
    </source>
</evidence>
<keyword evidence="19" id="KW-1185">Reference proteome</keyword>
<evidence type="ECO:0000256" key="14">
    <source>
        <dbReference type="SAM" id="MobiDB-lite"/>
    </source>
</evidence>
<evidence type="ECO:0000256" key="6">
    <source>
        <dbReference type="ARBA" id="ARBA00022660"/>
    </source>
</evidence>
<keyword evidence="12 15" id="KW-0472">Membrane</keyword>
<feature type="signal peptide" evidence="16">
    <location>
        <begin position="1"/>
        <end position="23"/>
    </location>
</feature>
<feature type="transmembrane region" description="Helical" evidence="15">
    <location>
        <begin position="258"/>
        <end position="276"/>
    </location>
</feature>
<dbReference type="PANTHER" id="PTHR10266">
    <property type="entry name" value="CYTOCHROME C1"/>
    <property type="match status" value="1"/>
</dbReference>
<evidence type="ECO:0000256" key="16">
    <source>
        <dbReference type="SAM" id="SignalP"/>
    </source>
</evidence>
<keyword evidence="16" id="KW-0732">Signal</keyword>
<keyword evidence="11 13" id="KW-0408">Iron</keyword>
<evidence type="ECO:0000256" key="7">
    <source>
        <dbReference type="ARBA" id="ARBA00022692"/>
    </source>
</evidence>
<dbReference type="SUPFAM" id="SSF81496">
    <property type="entry name" value="Cytochrome c1 subunit of cytochrome bc1 complex (Ubiquinol-cytochrome c reductase), transmembrane anchor"/>
    <property type="match status" value="1"/>
</dbReference>
<evidence type="ECO:0000256" key="11">
    <source>
        <dbReference type="ARBA" id="ARBA00023004"/>
    </source>
</evidence>
<keyword evidence="9" id="KW-0249">Electron transport</keyword>
<keyword evidence="10 15" id="KW-1133">Transmembrane helix</keyword>
<dbReference type="InterPro" id="IPR036909">
    <property type="entry name" value="Cyt_c-like_dom_sf"/>
</dbReference>
<dbReference type="InterPro" id="IPR021157">
    <property type="entry name" value="Cyt_c1_TM_anchor_C"/>
</dbReference>
<evidence type="ECO:0000256" key="1">
    <source>
        <dbReference type="ARBA" id="ARBA00004370"/>
    </source>
</evidence>
<keyword evidence="4" id="KW-0813">Transport</keyword>
<evidence type="ECO:0000256" key="12">
    <source>
        <dbReference type="ARBA" id="ARBA00023136"/>
    </source>
</evidence>
<dbReference type="PROSITE" id="PS51007">
    <property type="entry name" value="CYTC"/>
    <property type="match status" value="1"/>
</dbReference>
<comment type="subcellular location">
    <subcellularLocation>
        <location evidence="1">Membrane</location>
    </subcellularLocation>
</comment>
<evidence type="ECO:0000313" key="19">
    <source>
        <dbReference type="Proteomes" id="UP001181622"/>
    </source>
</evidence>
<evidence type="ECO:0000256" key="5">
    <source>
        <dbReference type="ARBA" id="ARBA00022617"/>
    </source>
</evidence>
<dbReference type="Proteomes" id="UP001181622">
    <property type="component" value="Unassembled WGS sequence"/>
</dbReference>
<keyword evidence="6" id="KW-0679">Respiratory chain</keyword>
<gene>
    <name evidence="18" type="ORF">IHQ68_18825</name>
</gene>
<feature type="chain" id="PRO_5045881765" description="Cytochrome c1" evidence="16">
    <location>
        <begin position="24"/>
        <end position="289"/>
    </location>
</feature>
<comment type="caution">
    <text evidence="18">The sequence shown here is derived from an EMBL/GenBank/DDBJ whole genome shotgun (WGS) entry which is preliminary data.</text>
</comment>
<dbReference type="PRINTS" id="PR00603">
    <property type="entry name" value="CYTOCHROMEC1"/>
</dbReference>
<reference evidence="18" key="1">
    <citation type="submission" date="2020-10" db="EMBL/GenBank/DDBJ databases">
        <authorList>
            <person name="Abbas A."/>
            <person name="Razzaq R."/>
            <person name="Waqas M."/>
            <person name="Abbas N."/>
            <person name="Nielsen T.K."/>
            <person name="Hansen L.H."/>
            <person name="Hussain S."/>
            <person name="Shahid M."/>
        </authorList>
    </citation>
    <scope>NUCLEOTIDE SEQUENCE</scope>
    <source>
        <strain evidence="18">S14</strain>
    </source>
</reference>
<evidence type="ECO:0000259" key="17">
    <source>
        <dbReference type="PROSITE" id="PS51007"/>
    </source>
</evidence>
<evidence type="ECO:0000256" key="3">
    <source>
        <dbReference type="ARBA" id="ARBA00016165"/>
    </source>
</evidence>
<feature type="region of interest" description="Disordered" evidence="14">
    <location>
        <begin position="104"/>
        <end position="131"/>
    </location>
</feature>
<proteinExistence type="inferred from homology"/>
<evidence type="ECO:0000256" key="8">
    <source>
        <dbReference type="ARBA" id="ARBA00022723"/>
    </source>
</evidence>
<dbReference type="InterPro" id="IPR002326">
    <property type="entry name" value="Cyt_c1"/>
</dbReference>
<keyword evidence="8 13" id="KW-0479">Metal-binding</keyword>
<dbReference type="Pfam" id="PF02167">
    <property type="entry name" value="Cytochrom_C1"/>
    <property type="match status" value="1"/>
</dbReference>
<organism evidence="18 19">
    <name type="scientific">Chelatococcus sambhunathii</name>
    <dbReference type="NCBI Taxonomy" id="363953"/>
    <lineage>
        <taxon>Bacteria</taxon>
        <taxon>Pseudomonadati</taxon>
        <taxon>Pseudomonadota</taxon>
        <taxon>Alphaproteobacteria</taxon>
        <taxon>Hyphomicrobiales</taxon>
        <taxon>Chelatococcaceae</taxon>
        <taxon>Chelatococcus</taxon>
    </lineage>
</organism>
<evidence type="ECO:0000256" key="10">
    <source>
        <dbReference type="ARBA" id="ARBA00022989"/>
    </source>
</evidence>
<protein>
    <recommendedName>
        <fullName evidence="3">Cytochrome c1</fullName>
    </recommendedName>
</protein>
<evidence type="ECO:0000256" key="15">
    <source>
        <dbReference type="SAM" id="Phobius"/>
    </source>
</evidence>
<dbReference type="Gene3D" id="1.10.760.10">
    <property type="entry name" value="Cytochrome c-like domain"/>
    <property type="match status" value="1"/>
</dbReference>
<dbReference type="InterPro" id="IPR009056">
    <property type="entry name" value="Cyt_c-like_dom"/>
</dbReference>
<keyword evidence="7 15" id="KW-0812">Transmembrane</keyword>
<keyword evidence="5 13" id="KW-0349">Heme</keyword>
<feature type="compositionally biased region" description="Basic and acidic residues" evidence="14">
    <location>
        <begin position="104"/>
        <end position="121"/>
    </location>
</feature>
<dbReference type="Gene3D" id="1.20.5.100">
    <property type="entry name" value="Cytochrome c1, transmembrane anchor, C-terminal"/>
    <property type="match status" value="1"/>
</dbReference>
<dbReference type="PANTHER" id="PTHR10266:SF3">
    <property type="entry name" value="CYTOCHROME C1, HEME PROTEIN, MITOCHONDRIAL"/>
    <property type="match status" value="1"/>
</dbReference>
<evidence type="ECO:0000256" key="13">
    <source>
        <dbReference type="PROSITE-ProRule" id="PRU00433"/>
    </source>
</evidence>
<feature type="domain" description="Cytochrome c" evidence="17">
    <location>
        <begin position="55"/>
        <end position="188"/>
    </location>
</feature>
<accession>A0ABU1DKW5</accession>
<sequence>MTSPARKAIRSLALILGVGLGLAAADVDRATAAEQIHPPRMDWSFWGPLGHYDPGQLQRGFKIYREVCSSCHALSMIAFRNLADEGGLTYSEEQAKTIAAEYQVKDPQPDDKGEFPERPGRLSDYFPSPFPNEEAARAANGGAYPPDFSTLAKARTYERGFPWFLIDIFGQYQEQGQDYIHALLNGYQEPEHGEKPPRPGLHYNRYFPGHWIAMAKPISDGQVEYTDGTPTTLEQYSKDIAAFMTWAAEPHLAARKQMGLKVMFFLIVFAGLLFYVKKSVWSGWKPETA</sequence>
<dbReference type="EMBL" id="JADBEO010000064">
    <property type="protein sequence ID" value="MDR4308680.1"/>
    <property type="molecule type" value="Genomic_DNA"/>
</dbReference>
<evidence type="ECO:0000313" key="18">
    <source>
        <dbReference type="EMBL" id="MDR4308680.1"/>
    </source>
</evidence>
<evidence type="ECO:0000256" key="2">
    <source>
        <dbReference type="ARBA" id="ARBA00006488"/>
    </source>
</evidence>
<evidence type="ECO:0000256" key="9">
    <source>
        <dbReference type="ARBA" id="ARBA00022982"/>
    </source>
</evidence>